<comment type="caution">
    <text evidence="2">The sequence shown here is derived from an EMBL/GenBank/DDBJ whole genome shotgun (WGS) entry which is preliminary data.</text>
</comment>
<sequence>MTTCLRSIETATARVYTRELFVDVRKEIEGAGAINLNGYPCRHMFFVMKAKHLREIPKRLVLRWWRKDAKDVDQYGKKWDDSTQRGFLVRHGALHTKSQWLVYLGSQDEKLFRKAMDGIVNLYNNLESECWGLENEVDTKGTKGVVRDPKVAKPKGALRLTKQRLLGKRSHAKRKCLQDRGKNSSITDDVDLHGVAGAEC</sequence>
<proteinExistence type="inferred from homology"/>
<keyword evidence="1" id="KW-0862">Zinc</keyword>
<accession>A0A444X4Z4</accession>
<evidence type="ECO:0000313" key="2">
    <source>
        <dbReference type="EMBL" id="RYQ84731.1"/>
    </source>
</evidence>
<dbReference type="PANTHER" id="PTHR31669">
    <property type="entry name" value="PROTEIN FAR1-RELATED SEQUENCE 10-RELATED"/>
    <property type="match status" value="1"/>
</dbReference>
<dbReference type="EMBL" id="SDMP01000020">
    <property type="protein sequence ID" value="RYQ84731.1"/>
    <property type="molecule type" value="Genomic_DNA"/>
</dbReference>
<keyword evidence="1" id="KW-0539">Nucleus</keyword>
<protein>
    <recommendedName>
        <fullName evidence="1">Protein FAR1-RELATED SEQUENCE</fullName>
    </recommendedName>
</protein>
<keyword evidence="3" id="KW-1185">Reference proteome</keyword>
<comment type="function">
    <text evidence="1">Putative transcription activator involved in regulating light control of development.</text>
</comment>
<dbReference type="AlphaFoldDB" id="A0A444X4Z4"/>
<comment type="similarity">
    <text evidence="1">Belongs to the FHY3/FAR1 family.</text>
</comment>
<evidence type="ECO:0000256" key="1">
    <source>
        <dbReference type="RuleBase" id="RU367018"/>
    </source>
</evidence>
<comment type="subcellular location">
    <subcellularLocation>
        <location evidence="1">Nucleus</location>
    </subcellularLocation>
</comment>
<dbReference type="GO" id="GO:0005634">
    <property type="term" value="C:nucleus"/>
    <property type="evidence" value="ECO:0007669"/>
    <property type="project" value="UniProtKB-SubCell"/>
</dbReference>
<keyword evidence="1" id="KW-0479">Metal-binding</keyword>
<gene>
    <name evidence="2" type="ORF">Ahy_B10g104207</name>
</gene>
<evidence type="ECO:0000313" key="3">
    <source>
        <dbReference type="Proteomes" id="UP000289738"/>
    </source>
</evidence>
<dbReference type="PANTHER" id="PTHR31669:SF292">
    <property type="entry name" value="OS02G0262500 PROTEIN"/>
    <property type="match status" value="1"/>
</dbReference>
<dbReference type="InterPro" id="IPR031052">
    <property type="entry name" value="FHY3/FAR1"/>
</dbReference>
<organism evidence="2 3">
    <name type="scientific">Arachis hypogaea</name>
    <name type="common">Peanut</name>
    <dbReference type="NCBI Taxonomy" id="3818"/>
    <lineage>
        <taxon>Eukaryota</taxon>
        <taxon>Viridiplantae</taxon>
        <taxon>Streptophyta</taxon>
        <taxon>Embryophyta</taxon>
        <taxon>Tracheophyta</taxon>
        <taxon>Spermatophyta</taxon>
        <taxon>Magnoliopsida</taxon>
        <taxon>eudicotyledons</taxon>
        <taxon>Gunneridae</taxon>
        <taxon>Pentapetalae</taxon>
        <taxon>rosids</taxon>
        <taxon>fabids</taxon>
        <taxon>Fabales</taxon>
        <taxon>Fabaceae</taxon>
        <taxon>Papilionoideae</taxon>
        <taxon>50 kb inversion clade</taxon>
        <taxon>dalbergioids sensu lato</taxon>
        <taxon>Dalbergieae</taxon>
        <taxon>Pterocarpus clade</taxon>
        <taxon>Arachis</taxon>
    </lineage>
</organism>
<reference evidence="2 3" key="1">
    <citation type="submission" date="2019-01" db="EMBL/GenBank/DDBJ databases">
        <title>Sequencing of cultivated peanut Arachis hypogaea provides insights into genome evolution and oil improvement.</title>
        <authorList>
            <person name="Chen X."/>
        </authorList>
    </citation>
    <scope>NUCLEOTIDE SEQUENCE [LARGE SCALE GENOMIC DNA]</scope>
    <source>
        <strain evidence="3">cv. Fuhuasheng</strain>
        <tissue evidence="2">Leaves</tissue>
    </source>
</reference>
<dbReference type="Proteomes" id="UP000289738">
    <property type="component" value="Chromosome B10"/>
</dbReference>
<dbReference type="GO" id="GO:0006355">
    <property type="term" value="P:regulation of DNA-templated transcription"/>
    <property type="evidence" value="ECO:0007669"/>
    <property type="project" value="UniProtKB-UniRule"/>
</dbReference>
<dbReference type="GO" id="GO:0008270">
    <property type="term" value="F:zinc ion binding"/>
    <property type="evidence" value="ECO:0007669"/>
    <property type="project" value="UniProtKB-UniRule"/>
</dbReference>
<keyword evidence="1" id="KW-0863">Zinc-finger</keyword>
<name>A0A444X4Z4_ARAHY</name>